<feature type="chain" id="PRO_5022736579" description="Protein kinase domain-containing protein" evidence="6">
    <location>
        <begin position="32"/>
        <end position="526"/>
    </location>
</feature>
<dbReference type="PANTHER" id="PTHR46146:SF23">
    <property type="entry name" value="PROTEIN KINASE DOMAIN-CONTAINING PROTEIN"/>
    <property type="match status" value="1"/>
</dbReference>
<evidence type="ECO:0000256" key="6">
    <source>
        <dbReference type="SAM" id="SignalP"/>
    </source>
</evidence>
<evidence type="ECO:0000256" key="5">
    <source>
        <dbReference type="PROSITE-ProRule" id="PRU10141"/>
    </source>
</evidence>
<reference evidence="8 9" key="1">
    <citation type="submission" date="2019-06" db="EMBL/GenBank/DDBJ databases">
        <title>WGS assembly of Gossypium darwinii.</title>
        <authorList>
            <person name="Chen Z.J."/>
            <person name="Sreedasyam A."/>
            <person name="Ando A."/>
            <person name="Song Q."/>
            <person name="De L."/>
            <person name="Hulse-Kemp A."/>
            <person name="Ding M."/>
            <person name="Ye W."/>
            <person name="Kirkbride R."/>
            <person name="Jenkins J."/>
            <person name="Plott C."/>
            <person name="Lovell J."/>
            <person name="Lin Y.-M."/>
            <person name="Vaughn R."/>
            <person name="Liu B."/>
            <person name="Li W."/>
            <person name="Simpson S."/>
            <person name="Scheffler B."/>
            <person name="Saski C."/>
            <person name="Grover C."/>
            <person name="Hu G."/>
            <person name="Conover J."/>
            <person name="Carlson J."/>
            <person name="Shu S."/>
            <person name="Boston L."/>
            <person name="Williams M."/>
            <person name="Peterson D."/>
            <person name="Mcgee K."/>
            <person name="Jones D."/>
            <person name="Wendel J."/>
            <person name="Stelly D."/>
            <person name="Grimwood J."/>
            <person name="Schmutz J."/>
        </authorList>
    </citation>
    <scope>NUCLEOTIDE SEQUENCE [LARGE SCALE GENOMIC DNA]</scope>
    <source>
        <strain evidence="8">1808015.09</strain>
    </source>
</reference>
<keyword evidence="4 5" id="KW-0067">ATP-binding</keyword>
<name>A0A5D2G3T9_GOSDA</name>
<keyword evidence="6" id="KW-0732">Signal</keyword>
<proteinExistence type="predicted"/>
<keyword evidence="2 5" id="KW-0547">Nucleotide-binding</keyword>
<dbReference type="Gene3D" id="1.10.510.10">
    <property type="entry name" value="Transferase(Phosphotransferase) domain 1"/>
    <property type="match status" value="1"/>
</dbReference>
<accession>A0A5D2G3T9</accession>
<evidence type="ECO:0000256" key="1">
    <source>
        <dbReference type="ARBA" id="ARBA00022679"/>
    </source>
</evidence>
<evidence type="ECO:0000259" key="7">
    <source>
        <dbReference type="PROSITE" id="PS50011"/>
    </source>
</evidence>
<feature type="signal peptide" evidence="6">
    <location>
        <begin position="1"/>
        <end position="31"/>
    </location>
</feature>
<evidence type="ECO:0000256" key="2">
    <source>
        <dbReference type="ARBA" id="ARBA00022741"/>
    </source>
</evidence>
<keyword evidence="3" id="KW-0418">Kinase</keyword>
<sequence length="526" mass="57930">MVVAMISSKPSIFFLLISSFTHFMGYLSCNAESTIKVCDPCNWDYYRKKPKRNKPRRTRNDAGIRQFLYTDLLTATNGFSSDSFLGKGSHGSVYKAVLEDGKLITAVKKTSKNCNSPADNEIEILSRVYHPRLVNLIGYCSDSLCKNKLIVVEYMPNGSLYDLLHSSSCKPPGWSSRVRFALQVAKAVQTLHSGNPPVIHRDIKSSNVLIDQRWNARLGDFGLALIGHEEDVRIKCTPPAGTLGYLDPSYLAPSDVSTKSDVFSYGILLLEIISGRHAIDLKYSPPSVVDWAVPLIKGGDFAAICDGRVGPPVGEEVIRSLAVLAARCVRSAAEKRPGMEEVVECLTVVSKRVHAGPVWSNLRRCVRCVHKPMAINHPVFEGSEEAARSSRCGSRRNSRKVTSVADRGCEANVIGEGVVRSKSIGSLTEAVAASMMKVGPTEIDMDGEHVALVRKKPAKTPTVKLSKSRSMGVLQSPRLMNLNGKQYVFEIGKRRNSSEFDISKLVINFDDDKSQRKILEKPLVFV</sequence>
<protein>
    <recommendedName>
        <fullName evidence="7">Protein kinase domain-containing protein</fullName>
    </recommendedName>
</protein>
<keyword evidence="9" id="KW-1185">Reference proteome</keyword>
<dbReference type="PANTHER" id="PTHR46146">
    <property type="entry name" value="SERINE/THREONINE-PROTEIN KINASE-LIKE PROTEIN CCR4"/>
    <property type="match status" value="1"/>
</dbReference>
<gene>
    <name evidence="8" type="ORF">ES288_A06G038100v1</name>
</gene>
<dbReference type="Proteomes" id="UP000323506">
    <property type="component" value="Chromosome A06"/>
</dbReference>
<keyword evidence="1" id="KW-0808">Transferase</keyword>
<dbReference type="GO" id="GO:0005524">
    <property type="term" value="F:ATP binding"/>
    <property type="evidence" value="ECO:0007669"/>
    <property type="project" value="UniProtKB-UniRule"/>
</dbReference>
<dbReference type="Pfam" id="PF00069">
    <property type="entry name" value="Pkinase"/>
    <property type="match status" value="1"/>
</dbReference>
<organism evidence="8 9">
    <name type="scientific">Gossypium darwinii</name>
    <name type="common">Darwin's cotton</name>
    <name type="synonym">Gossypium barbadense var. darwinii</name>
    <dbReference type="NCBI Taxonomy" id="34276"/>
    <lineage>
        <taxon>Eukaryota</taxon>
        <taxon>Viridiplantae</taxon>
        <taxon>Streptophyta</taxon>
        <taxon>Embryophyta</taxon>
        <taxon>Tracheophyta</taxon>
        <taxon>Spermatophyta</taxon>
        <taxon>Magnoliopsida</taxon>
        <taxon>eudicotyledons</taxon>
        <taxon>Gunneridae</taxon>
        <taxon>Pentapetalae</taxon>
        <taxon>rosids</taxon>
        <taxon>malvids</taxon>
        <taxon>Malvales</taxon>
        <taxon>Malvaceae</taxon>
        <taxon>Malvoideae</taxon>
        <taxon>Gossypium</taxon>
    </lineage>
</organism>
<dbReference type="InterPro" id="IPR011009">
    <property type="entry name" value="Kinase-like_dom_sf"/>
</dbReference>
<dbReference type="PROSITE" id="PS00107">
    <property type="entry name" value="PROTEIN_KINASE_ATP"/>
    <property type="match status" value="1"/>
</dbReference>
<feature type="binding site" evidence="5">
    <location>
        <position position="109"/>
    </location>
    <ligand>
        <name>ATP</name>
        <dbReference type="ChEBI" id="CHEBI:30616"/>
    </ligand>
</feature>
<dbReference type="FunFam" id="1.10.510.10:FF:000540">
    <property type="entry name" value="Serine/threonine-protein kinase-like protein"/>
    <property type="match status" value="1"/>
</dbReference>
<dbReference type="PROSITE" id="PS00108">
    <property type="entry name" value="PROTEIN_KINASE_ST"/>
    <property type="match status" value="1"/>
</dbReference>
<dbReference type="SUPFAM" id="SSF56112">
    <property type="entry name" value="Protein kinase-like (PK-like)"/>
    <property type="match status" value="1"/>
</dbReference>
<dbReference type="Gene3D" id="3.30.200.20">
    <property type="entry name" value="Phosphorylase Kinase, domain 1"/>
    <property type="match status" value="1"/>
</dbReference>
<dbReference type="InterPro" id="IPR000719">
    <property type="entry name" value="Prot_kinase_dom"/>
</dbReference>
<dbReference type="EMBL" id="CM017693">
    <property type="protein sequence ID" value="TYH12086.1"/>
    <property type="molecule type" value="Genomic_DNA"/>
</dbReference>
<dbReference type="InterPro" id="IPR008271">
    <property type="entry name" value="Ser/Thr_kinase_AS"/>
</dbReference>
<evidence type="ECO:0000313" key="9">
    <source>
        <dbReference type="Proteomes" id="UP000323506"/>
    </source>
</evidence>
<feature type="domain" description="Protein kinase" evidence="7">
    <location>
        <begin position="79"/>
        <end position="349"/>
    </location>
</feature>
<dbReference type="InterPro" id="IPR017441">
    <property type="entry name" value="Protein_kinase_ATP_BS"/>
</dbReference>
<dbReference type="SMART" id="SM00220">
    <property type="entry name" value="S_TKc"/>
    <property type="match status" value="1"/>
</dbReference>
<evidence type="ECO:0000313" key="8">
    <source>
        <dbReference type="EMBL" id="TYH12086.1"/>
    </source>
</evidence>
<evidence type="ECO:0000256" key="4">
    <source>
        <dbReference type="ARBA" id="ARBA00022840"/>
    </source>
</evidence>
<dbReference type="PROSITE" id="PS50011">
    <property type="entry name" value="PROTEIN_KINASE_DOM"/>
    <property type="match status" value="1"/>
</dbReference>
<dbReference type="AlphaFoldDB" id="A0A5D2G3T9"/>
<dbReference type="GO" id="GO:0004672">
    <property type="term" value="F:protein kinase activity"/>
    <property type="evidence" value="ECO:0007669"/>
    <property type="project" value="InterPro"/>
</dbReference>
<evidence type="ECO:0000256" key="3">
    <source>
        <dbReference type="ARBA" id="ARBA00022777"/>
    </source>
</evidence>